<dbReference type="SUPFAM" id="SSF110296">
    <property type="entry name" value="Oligoxyloglucan reducing end-specific cellobiohydrolase"/>
    <property type="match status" value="2"/>
</dbReference>
<dbReference type="CDD" id="cd15482">
    <property type="entry name" value="Sialidase_non-viral"/>
    <property type="match status" value="2"/>
</dbReference>
<feature type="domain" description="CBM2" evidence="10">
    <location>
        <begin position="821"/>
        <end position="931"/>
    </location>
</feature>
<evidence type="ECO:0000256" key="7">
    <source>
        <dbReference type="ARBA" id="ARBA00037986"/>
    </source>
</evidence>
<protein>
    <submittedName>
        <fullName evidence="11">Xyloglucanase</fullName>
    </submittedName>
</protein>
<dbReference type="SMART" id="SM00637">
    <property type="entry name" value="CBD_II"/>
    <property type="match status" value="1"/>
</dbReference>
<keyword evidence="3" id="KW-0136">Cellulose degradation</keyword>
<dbReference type="InterPro" id="IPR052025">
    <property type="entry name" value="Xyloglucanase_GH74"/>
</dbReference>
<dbReference type="PANTHER" id="PTHR43739:SF2">
    <property type="entry name" value="OLIGOXYLOGLUCAN-REDUCING END-SPECIFIC XYLOGLUCANASE-RELATED"/>
    <property type="match status" value="1"/>
</dbReference>
<feature type="region of interest" description="Disordered" evidence="8">
    <location>
        <begin position="770"/>
        <end position="823"/>
    </location>
</feature>
<dbReference type="InterPro" id="IPR012291">
    <property type="entry name" value="CBM2_carb-bd_dom_sf"/>
</dbReference>
<dbReference type="Pfam" id="PF00553">
    <property type="entry name" value="CBM_2"/>
    <property type="match status" value="1"/>
</dbReference>
<evidence type="ECO:0000259" key="10">
    <source>
        <dbReference type="PROSITE" id="PS51173"/>
    </source>
</evidence>
<evidence type="ECO:0000313" key="11">
    <source>
        <dbReference type="EMBL" id="MBB0229022.1"/>
    </source>
</evidence>
<dbReference type="GO" id="GO:0010411">
    <property type="term" value="P:xyloglucan metabolic process"/>
    <property type="evidence" value="ECO:0007669"/>
    <property type="project" value="TreeGrafter"/>
</dbReference>
<dbReference type="InterPro" id="IPR015943">
    <property type="entry name" value="WD40/YVTN_repeat-like_dom_sf"/>
</dbReference>
<feature type="compositionally biased region" description="Gly residues" evidence="8">
    <location>
        <begin position="780"/>
        <end position="821"/>
    </location>
</feature>
<keyword evidence="1 9" id="KW-0732">Signal</keyword>
<dbReference type="InterPro" id="IPR008965">
    <property type="entry name" value="CBM2/CBM3_carb-bd_dom_sf"/>
</dbReference>
<feature type="signal peptide" evidence="9">
    <location>
        <begin position="1"/>
        <end position="23"/>
    </location>
</feature>
<feature type="chain" id="PRO_5039392845" evidence="9">
    <location>
        <begin position="24"/>
        <end position="931"/>
    </location>
</feature>
<name>A0A7W3T175_9ACTN</name>
<accession>A0A7W3T175</accession>
<keyword evidence="6" id="KW-0624">Polysaccharide degradation</keyword>
<dbReference type="InterPro" id="IPR001919">
    <property type="entry name" value="CBD2"/>
</dbReference>
<dbReference type="PROSITE" id="PS51173">
    <property type="entry name" value="CBM2"/>
    <property type="match status" value="1"/>
</dbReference>
<comment type="caution">
    <text evidence="11">The sequence shown here is derived from an EMBL/GenBank/DDBJ whole genome shotgun (WGS) entry which is preliminary data.</text>
</comment>
<comment type="similarity">
    <text evidence="7">Belongs to the glycosyl hydrolase 74 family.</text>
</comment>
<evidence type="ECO:0000256" key="5">
    <source>
        <dbReference type="ARBA" id="ARBA00023295"/>
    </source>
</evidence>
<dbReference type="Gene3D" id="2.60.40.290">
    <property type="match status" value="1"/>
</dbReference>
<sequence>MERSARVRGRRAATAVLAATALAAGLLGTAAAHQEPAAGTAAAVPAEDYDWRNVRIDGGGFVPSVIFNRTEPNLLYARTDIGGAYRWNDAGREWIPLLDSVGWDEWGYTGVASLATDPVDPDRVYVAVGTYTNDWDPNNGAVMRSTDRGESWDTVPLPFKLGGNMPGRGMGERLAIDPNDNRVLYLGAPSGEGLWRSTDSGATWSEVTSFPNPGNHVINPDDPWGYESDEIGVVWVTFDPDTGSPGTPTGTIYVGVADEEESVYRSTDAGATWQAVPGQPTGFLPHKGVLDEETGDLYIATSDNPGPYAGGDGEVWRLDTGSGQWTDITPHRPGDAEYGFSGLTVDRQNPGTVMVTGYSSWWPDTQIFRSTNGGDDWSPIWDWAGYPQRDRRFTLDHSSVPWLTFGNQPTAEEDSPKLGWMTEGMEIDPHDPDRMLYGTGATIYGTTELTNWDRGTRFTVRPMIKGLEETSVRDLASPPSGSAHLLSGLGDIGGFRHTDLDAVPSMMYTSPFIGTTSSLDFAGLSPNNVIRVGEHVGDSSQSTVGFSTDGGANWFAGTVPGSANGGTAAAAADGSRFLWSPADEPVHFTTTFGSSWTRSQGIPQGATIASDRVDPQRFYGFHDGTLYVSTDGGATFAAGATGGLPTEGNIRLEAAPGAAGDVWLAGGDDGSAYGLWRSTDGGLSLTRIGALEKADNIGFGRGAEGTDYHALYSSAVVDGVRGIYRSDDVGATWTRINDDDHQWAWTGGAITGDPRVAGRVYIGTNGRGIIVGETGERGNDGGPGGTTGGPGDNGGNGGDGGDDGGNGGDGGGPGDNGGTGGVDPDADCTVAYAVTGEWPGGFQGAVTVTNTGGTPVENWELRWSFPHGQTITQLWNGSHTQSGSRVSVTGASWNSRLAPGASTTIGFLGNHREQNGAPTSFTLNGTPCAGG</sequence>
<dbReference type="GO" id="GO:0030247">
    <property type="term" value="F:polysaccharide binding"/>
    <property type="evidence" value="ECO:0007669"/>
    <property type="project" value="UniProtKB-UniRule"/>
</dbReference>
<dbReference type="SUPFAM" id="SSF49384">
    <property type="entry name" value="Carbohydrate-binding domain"/>
    <property type="match status" value="1"/>
</dbReference>
<gene>
    <name evidence="11" type="ORF">FOE67_05695</name>
</gene>
<evidence type="ECO:0000313" key="12">
    <source>
        <dbReference type="Proteomes" id="UP000530234"/>
    </source>
</evidence>
<dbReference type="Gene3D" id="2.130.10.10">
    <property type="entry name" value="YVTN repeat-like/Quinoprotein amine dehydrogenase"/>
    <property type="match status" value="2"/>
</dbReference>
<dbReference type="GO" id="GO:0004553">
    <property type="term" value="F:hydrolase activity, hydrolyzing O-glycosyl compounds"/>
    <property type="evidence" value="ECO:0007669"/>
    <property type="project" value="InterPro"/>
</dbReference>
<feature type="compositionally biased region" description="Polar residues" evidence="8">
    <location>
        <begin position="916"/>
        <end position="925"/>
    </location>
</feature>
<evidence type="ECO:0000256" key="6">
    <source>
        <dbReference type="ARBA" id="ARBA00023326"/>
    </source>
</evidence>
<evidence type="ECO:0000256" key="1">
    <source>
        <dbReference type="ARBA" id="ARBA00022729"/>
    </source>
</evidence>
<keyword evidence="12" id="KW-1185">Reference proteome</keyword>
<feature type="region of interest" description="Disordered" evidence="8">
    <location>
        <begin position="912"/>
        <end position="931"/>
    </location>
</feature>
<dbReference type="FunFam" id="2.130.10.10:FF:000534">
    <property type="entry name" value="Xyloglucanase Xgh74A"/>
    <property type="match status" value="1"/>
</dbReference>
<evidence type="ECO:0000256" key="9">
    <source>
        <dbReference type="SAM" id="SignalP"/>
    </source>
</evidence>
<evidence type="ECO:0000256" key="8">
    <source>
        <dbReference type="SAM" id="MobiDB-lite"/>
    </source>
</evidence>
<keyword evidence="2" id="KW-0378">Hydrolase</keyword>
<organism evidence="11 12">
    <name type="scientific">Streptomyces calidiresistens</name>
    <dbReference type="NCBI Taxonomy" id="1485586"/>
    <lineage>
        <taxon>Bacteria</taxon>
        <taxon>Bacillati</taxon>
        <taxon>Actinomycetota</taxon>
        <taxon>Actinomycetes</taxon>
        <taxon>Kitasatosporales</taxon>
        <taxon>Streptomycetaceae</taxon>
        <taxon>Streptomyces</taxon>
    </lineage>
</organism>
<dbReference type="GO" id="GO:0030245">
    <property type="term" value="P:cellulose catabolic process"/>
    <property type="evidence" value="ECO:0007669"/>
    <property type="project" value="UniProtKB-KW"/>
</dbReference>
<keyword evidence="5" id="KW-0326">Glycosidase</keyword>
<keyword evidence="4" id="KW-0119">Carbohydrate metabolism</keyword>
<dbReference type="PANTHER" id="PTHR43739">
    <property type="entry name" value="XYLOGLUCANASE (EUROFUNG)"/>
    <property type="match status" value="1"/>
</dbReference>
<evidence type="ECO:0000256" key="4">
    <source>
        <dbReference type="ARBA" id="ARBA00023277"/>
    </source>
</evidence>
<dbReference type="Proteomes" id="UP000530234">
    <property type="component" value="Unassembled WGS sequence"/>
</dbReference>
<evidence type="ECO:0000256" key="3">
    <source>
        <dbReference type="ARBA" id="ARBA00023001"/>
    </source>
</evidence>
<evidence type="ECO:0000256" key="2">
    <source>
        <dbReference type="ARBA" id="ARBA00022801"/>
    </source>
</evidence>
<dbReference type="EMBL" id="VKHS01000074">
    <property type="protein sequence ID" value="MBB0229022.1"/>
    <property type="molecule type" value="Genomic_DNA"/>
</dbReference>
<reference evidence="12" key="1">
    <citation type="submission" date="2019-10" db="EMBL/GenBank/DDBJ databases">
        <title>Streptomyces sp. nov., a novel actinobacterium isolated from alkaline environment.</title>
        <authorList>
            <person name="Golinska P."/>
        </authorList>
    </citation>
    <scope>NUCLEOTIDE SEQUENCE [LARGE SCALE GENOMIC DNA]</scope>
    <source>
        <strain evidence="12">DSM 42108</strain>
    </source>
</reference>
<proteinExistence type="inferred from homology"/>
<dbReference type="AlphaFoldDB" id="A0A7W3T175"/>